<reference evidence="1" key="2">
    <citation type="submission" date="2022-04" db="EMBL/GenBank/DDBJ databases">
        <title>Complete Genome Sequence of Flavobacterium sediminilitoris YSM-43, Isolated from a Tidal Sediment.</title>
        <authorList>
            <person name="Lee P.A."/>
        </authorList>
    </citation>
    <scope>NUCLEOTIDE SEQUENCE</scope>
    <source>
        <strain evidence="1">YSM-43</strain>
    </source>
</reference>
<dbReference type="EMBL" id="CP090145">
    <property type="protein sequence ID" value="UOX33444.1"/>
    <property type="molecule type" value="Genomic_DNA"/>
</dbReference>
<name>A0ABY4HPJ4_9FLAO</name>
<evidence type="ECO:0000313" key="2">
    <source>
        <dbReference type="Proteomes" id="UP000830454"/>
    </source>
</evidence>
<proteinExistence type="predicted"/>
<accession>A0ABY4HPJ4</accession>
<protein>
    <submittedName>
        <fullName evidence="1">Uncharacterized protein</fullName>
    </submittedName>
</protein>
<dbReference type="Proteomes" id="UP000830454">
    <property type="component" value="Chromosome"/>
</dbReference>
<reference evidence="1" key="1">
    <citation type="submission" date="2021-12" db="EMBL/GenBank/DDBJ databases">
        <authorList>
            <person name="Cha I.-T."/>
            <person name="Lee K.-E."/>
            <person name="Park S.-J."/>
        </authorList>
    </citation>
    <scope>NUCLEOTIDE SEQUENCE</scope>
    <source>
        <strain evidence="1">YSM-43</strain>
    </source>
</reference>
<evidence type="ECO:0000313" key="1">
    <source>
        <dbReference type="EMBL" id="UOX33444.1"/>
    </source>
</evidence>
<gene>
    <name evidence="1" type="ORF">LXD69_15595</name>
</gene>
<dbReference type="RefSeq" id="WP_246916063.1">
    <property type="nucleotide sequence ID" value="NZ_CP090145.1"/>
</dbReference>
<keyword evidence="2" id="KW-1185">Reference proteome</keyword>
<sequence>MSTKEISTADGKLFFSNPPHPDCAIQPELKDLNEVKDFKIDTSAATANRSAAPLPKVAVYKVAADVVVTPANPLIISGSGPVQVSYNKVTIQPGGQIKVLTTADIRIAELVKM</sequence>
<organism evidence="1 2">
    <name type="scientific">Flavobacterium sediminilitoris</name>
    <dbReference type="NCBI Taxonomy" id="2024526"/>
    <lineage>
        <taxon>Bacteria</taxon>
        <taxon>Pseudomonadati</taxon>
        <taxon>Bacteroidota</taxon>
        <taxon>Flavobacteriia</taxon>
        <taxon>Flavobacteriales</taxon>
        <taxon>Flavobacteriaceae</taxon>
        <taxon>Flavobacterium</taxon>
    </lineage>
</organism>